<organism evidence="3 4">
    <name type="scientific">Mycolicibacillus koreensis</name>
    <dbReference type="NCBI Taxonomy" id="1069220"/>
    <lineage>
        <taxon>Bacteria</taxon>
        <taxon>Bacillati</taxon>
        <taxon>Actinomycetota</taxon>
        <taxon>Actinomycetes</taxon>
        <taxon>Mycobacteriales</taxon>
        <taxon>Mycobacteriaceae</taxon>
        <taxon>Mycolicibacillus</taxon>
    </lineage>
</organism>
<feature type="transmembrane region" description="Helical" evidence="2">
    <location>
        <begin position="84"/>
        <end position="106"/>
    </location>
</feature>
<feature type="compositionally biased region" description="Pro residues" evidence="1">
    <location>
        <begin position="554"/>
        <end position="578"/>
    </location>
</feature>
<comment type="caution">
    <text evidence="3">The sequence shown here is derived from an EMBL/GenBank/DDBJ whole genome shotgun (WGS) entry which is preliminary data.</text>
</comment>
<feature type="transmembrane region" description="Helical" evidence="2">
    <location>
        <begin position="336"/>
        <end position="355"/>
    </location>
</feature>
<sequence length="798" mass="83230">MASFLDLFSATDSDGVSAAKYRLHYLGSVASHQLSWVCGMLTEFAFVVYMVIAIPANALLGLVLSSGSWLQPLSDIYEQITAPFYAVIPPKAIALVGLAIVVASMVGKKVSSTKGGILNSESLNRIGVAVAMVVLVAVLASNPFEVIHWVLNTTSGLATDFAAKLTGSGNSTAVETGQALVNQSVRTPAIVLNYGHEFSADCSQQWSDAMASNQELSVNSNCFVEGQNEATPLTVITAIIMWVFPAIPMLVFSALAGWKFIIHLSTSVAALLASAWVGAIKVHHRRGFDKVSECFARGAAHMLITVIITAVAVALPSLCSGLAMRILSTVTVADSAFLMMVTLGIGFAASTWVLLKVSSKNSALIRVLKADVNETLEATLGLKPKNLGEIDFKFFKSNWLRDEKKDSAGSRGGGPQGDAKLKGSGSVAEDAAMNEVIAADDATAVKELSASAESVAQQRSSAIAVPTDAVSAATQSTAAQEAHSNRIWQSAIQNIARWSAVTRIGDVYGYFTHNSYVPDPVDDGVIDAEVVDVTYDDEVYPDRQKQLSASPQGETPPPSDPTGPSPVEQPSPTPPQSPPGDSGVLAGSPARSLEHTAVAVSTAGGNVYADADLGAAAQAVGATFSTHVPPPSAIAVASPLPGFSGDHISVASDVQHGPAVVVVDGVEVSEPSPAASGSSAAPINDQQRWNRAAWRFEASASATGEDVTAPSVGPELPLSGIAPGVNRHPASFMAPMRDFLAADELLVQKEEVELVNAAMGRTVVAVAPAGDTRLSLRLSSDPDERVVRVRDSEFGDPL</sequence>
<protein>
    <submittedName>
        <fullName evidence="3">Uncharacterized protein</fullName>
    </submittedName>
</protein>
<keyword evidence="2" id="KW-0812">Transmembrane</keyword>
<feature type="transmembrane region" description="Helical" evidence="2">
    <location>
        <begin position="299"/>
        <end position="324"/>
    </location>
</feature>
<gene>
    <name evidence="3" type="ORF">B8W67_05360</name>
</gene>
<reference evidence="3 4" key="1">
    <citation type="submission" date="2017-04" db="EMBL/GenBank/DDBJ databases">
        <title>The new phylogeny of genus Mycobacterium.</title>
        <authorList>
            <person name="Tortoli E."/>
            <person name="Trovato A."/>
            <person name="Cirillo D.M."/>
        </authorList>
    </citation>
    <scope>NUCLEOTIDE SEQUENCE [LARGE SCALE GENOMIC DNA]</scope>
    <source>
        <strain evidence="3 4">KCTC 19819</strain>
    </source>
</reference>
<dbReference type="RefSeq" id="WP_085302636.1">
    <property type="nucleotide sequence ID" value="NZ_AP022594.1"/>
</dbReference>
<dbReference type="AlphaFoldDB" id="A0A7I7SE14"/>
<evidence type="ECO:0000256" key="2">
    <source>
        <dbReference type="SAM" id="Phobius"/>
    </source>
</evidence>
<feature type="region of interest" description="Disordered" evidence="1">
    <location>
        <begin position="544"/>
        <end position="588"/>
    </location>
</feature>
<evidence type="ECO:0000313" key="4">
    <source>
        <dbReference type="Proteomes" id="UP000193577"/>
    </source>
</evidence>
<name>A0A7I7SE14_9MYCO</name>
<feature type="transmembrane region" description="Helical" evidence="2">
    <location>
        <begin position="233"/>
        <end position="253"/>
    </location>
</feature>
<accession>A0A7I7SE14</accession>
<feature type="transmembrane region" description="Helical" evidence="2">
    <location>
        <begin position="260"/>
        <end position="279"/>
    </location>
</feature>
<dbReference type="OrthoDB" id="4641961at2"/>
<keyword evidence="4" id="KW-1185">Reference proteome</keyword>
<dbReference type="Proteomes" id="UP000193577">
    <property type="component" value="Unassembled WGS sequence"/>
</dbReference>
<proteinExistence type="predicted"/>
<feature type="transmembrane region" description="Helical" evidence="2">
    <location>
        <begin position="126"/>
        <end position="144"/>
    </location>
</feature>
<feature type="region of interest" description="Disordered" evidence="1">
    <location>
        <begin position="404"/>
        <end position="425"/>
    </location>
</feature>
<feature type="transmembrane region" description="Helical" evidence="2">
    <location>
        <begin position="44"/>
        <end position="64"/>
    </location>
</feature>
<dbReference type="EMBL" id="NCXO01000008">
    <property type="protein sequence ID" value="OSC34676.1"/>
    <property type="molecule type" value="Genomic_DNA"/>
</dbReference>
<evidence type="ECO:0000313" key="3">
    <source>
        <dbReference type="EMBL" id="OSC34676.1"/>
    </source>
</evidence>
<keyword evidence="2" id="KW-0472">Membrane</keyword>
<evidence type="ECO:0000256" key="1">
    <source>
        <dbReference type="SAM" id="MobiDB-lite"/>
    </source>
</evidence>
<keyword evidence="2" id="KW-1133">Transmembrane helix</keyword>